<evidence type="ECO:0000313" key="3">
    <source>
        <dbReference type="Proteomes" id="UP001295423"/>
    </source>
</evidence>
<accession>A0AAD2CUG7</accession>
<feature type="region of interest" description="Disordered" evidence="1">
    <location>
        <begin position="1"/>
        <end position="38"/>
    </location>
</feature>
<keyword evidence="3" id="KW-1185">Reference proteome</keyword>
<evidence type="ECO:0000256" key="1">
    <source>
        <dbReference type="SAM" id="MobiDB-lite"/>
    </source>
</evidence>
<evidence type="ECO:0000313" key="2">
    <source>
        <dbReference type="EMBL" id="CAJ1945888.1"/>
    </source>
</evidence>
<organism evidence="2 3">
    <name type="scientific">Cylindrotheca closterium</name>
    <dbReference type="NCBI Taxonomy" id="2856"/>
    <lineage>
        <taxon>Eukaryota</taxon>
        <taxon>Sar</taxon>
        <taxon>Stramenopiles</taxon>
        <taxon>Ochrophyta</taxon>
        <taxon>Bacillariophyta</taxon>
        <taxon>Bacillariophyceae</taxon>
        <taxon>Bacillariophycidae</taxon>
        <taxon>Bacillariales</taxon>
        <taxon>Bacillariaceae</taxon>
        <taxon>Cylindrotheca</taxon>
    </lineage>
</organism>
<gene>
    <name evidence="2" type="ORF">CYCCA115_LOCUS10031</name>
</gene>
<protein>
    <submittedName>
        <fullName evidence="2">Uncharacterized protein</fullName>
    </submittedName>
</protein>
<reference evidence="2" key="1">
    <citation type="submission" date="2023-08" db="EMBL/GenBank/DDBJ databases">
        <authorList>
            <person name="Audoor S."/>
            <person name="Bilcke G."/>
        </authorList>
    </citation>
    <scope>NUCLEOTIDE SEQUENCE</scope>
</reference>
<dbReference type="Proteomes" id="UP001295423">
    <property type="component" value="Unassembled WGS sequence"/>
</dbReference>
<name>A0AAD2CUG7_9STRA</name>
<proteinExistence type="predicted"/>
<dbReference type="EMBL" id="CAKOGP040001557">
    <property type="protein sequence ID" value="CAJ1945888.1"/>
    <property type="molecule type" value="Genomic_DNA"/>
</dbReference>
<comment type="caution">
    <text evidence="2">The sequence shown here is derived from an EMBL/GenBank/DDBJ whole genome shotgun (WGS) entry which is preliminary data.</text>
</comment>
<feature type="compositionally biased region" description="Low complexity" evidence="1">
    <location>
        <begin position="15"/>
        <end position="26"/>
    </location>
</feature>
<sequence>MIQYQHPKLLSTQESLSDSTTSTISTKQFKPTHRSKKRRRVLSFNRNVLVYEDDSHSQAERNQMHYTREEIQSFAGATLQCIDSIRRLESQSSQTNSSPIMVTGLEGFLHPEHKKKHRLQGVLAVLMEQERQYKEQGLFTPVDFDSMSHSYHMASQESHEEAHQRALAQHKVVSMAA</sequence>
<dbReference type="AlphaFoldDB" id="A0AAD2CUG7"/>